<evidence type="ECO:0000256" key="1">
    <source>
        <dbReference type="SAM" id="MobiDB-lite"/>
    </source>
</evidence>
<feature type="region of interest" description="Disordered" evidence="1">
    <location>
        <begin position="91"/>
        <end position="110"/>
    </location>
</feature>
<name>A0ABQ9EUT1_TEGGR</name>
<protein>
    <recommendedName>
        <fullName evidence="2">EF-hand domain-containing protein</fullName>
    </recommendedName>
</protein>
<dbReference type="Gene3D" id="1.10.238.10">
    <property type="entry name" value="EF-hand"/>
    <property type="match status" value="1"/>
</dbReference>
<dbReference type="Proteomes" id="UP001217089">
    <property type="component" value="Unassembled WGS sequence"/>
</dbReference>
<proteinExistence type="predicted"/>
<dbReference type="InterPro" id="IPR011992">
    <property type="entry name" value="EF-hand-dom_pair"/>
</dbReference>
<evidence type="ECO:0000313" key="3">
    <source>
        <dbReference type="EMBL" id="KAJ8307347.1"/>
    </source>
</evidence>
<dbReference type="SUPFAM" id="SSF47473">
    <property type="entry name" value="EF-hand"/>
    <property type="match status" value="1"/>
</dbReference>
<feature type="region of interest" description="Disordered" evidence="1">
    <location>
        <begin position="26"/>
        <end position="48"/>
    </location>
</feature>
<gene>
    <name evidence="3" type="ORF">KUTeg_015431</name>
</gene>
<evidence type="ECO:0000313" key="4">
    <source>
        <dbReference type="Proteomes" id="UP001217089"/>
    </source>
</evidence>
<comment type="caution">
    <text evidence="3">The sequence shown here is derived from an EMBL/GenBank/DDBJ whole genome shotgun (WGS) entry which is preliminary data.</text>
</comment>
<accession>A0ABQ9EUT1</accession>
<evidence type="ECO:0000259" key="2">
    <source>
        <dbReference type="PROSITE" id="PS50222"/>
    </source>
</evidence>
<feature type="compositionally biased region" description="Basic and acidic residues" evidence="1">
    <location>
        <begin position="26"/>
        <end position="42"/>
    </location>
</feature>
<reference evidence="3 4" key="1">
    <citation type="submission" date="2022-12" db="EMBL/GenBank/DDBJ databases">
        <title>Chromosome-level genome of Tegillarca granosa.</title>
        <authorList>
            <person name="Kim J."/>
        </authorList>
    </citation>
    <scope>NUCLEOTIDE SEQUENCE [LARGE SCALE GENOMIC DNA]</scope>
    <source>
        <strain evidence="3">Teg-2019</strain>
        <tissue evidence="3">Adductor muscle</tissue>
    </source>
</reference>
<feature type="domain" description="EF-hand" evidence="2">
    <location>
        <begin position="12"/>
        <end position="47"/>
    </location>
</feature>
<sequence>MGISAIFSNGGIKMQEVVKKFHELDTDHSGKLDSDEARKGLEAMKTGTGRNLEEREIEFFMKTATDENGMLDLGTFTNLLFRLKLYKSPPPPKNVKTHVLGSEVDNPNVK</sequence>
<dbReference type="EMBL" id="JARBDR010000793">
    <property type="protein sequence ID" value="KAJ8307347.1"/>
    <property type="molecule type" value="Genomic_DNA"/>
</dbReference>
<dbReference type="InterPro" id="IPR002048">
    <property type="entry name" value="EF_hand_dom"/>
</dbReference>
<dbReference type="PROSITE" id="PS50222">
    <property type="entry name" value="EF_HAND_2"/>
    <property type="match status" value="1"/>
</dbReference>
<organism evidence="3 4">
    <name type="scientific">Tegillarca granosa</name>
    <name type="common">Malaysian cockle</name>
    <name type="synonym">Anadara granosa</name>
    <dbReference type="NCBI Taxonomy" id="220873"/>
    <lineage>
        <taxon>Eukaryota</taxon>
        <taxon>Metazoa</taxon>
        <taxon>Spiralia</taxon>
        <taxon>Lophotrochozoa</taxon>
        <taxon>Mollusca</taxon>
        <taxon>Bivalvia</taxon>
        <taxon>Autobranchia</taxon>
        <taxon>Pteriomorphia</taxon>
        <taxon>Arcoida</taxon>
        <taxon>Arcoidea</taxon>
        <taxon>Arcidae</taxon>
        <taxon>Tegillarca</taxon>
    </lineage>
</organism>
<keyword evidence="4" id="KW-1185">Reference proteome</keyword>